<evidence type="ECO:0000256" key="8">
    <source>
        <dbReference type="ARBA" id="ARBA00023136"/>
    </source>
</evidence>
<feature type="transmembrane region" description="Helical" evidence="10">
    <location>
        <begin position="291"/>
        <end position="308"/>
    </location>
</feature>
<comment type="caution">
    <text evidence="11">The sequence shown here is derived from an EMBL/GenBank/DDBJ whole genome shotgun (WGS) entry which is preliminary data.</text>
</comment>
<dbReference type="EMBL" id="QMFB01000008">
    <property type="protein sequence ID" value="RAV20305.1"/>
    <property type="molecule type" value="Genomic_DNA"/>
</dbReference>
<comment type="pathway">
    <text evidence="2 10">Porphyrin-containing compound metabolism; heme O biosynthesis; heme O from protoheme: step 1/1.</text>
</comment>
<evidence type="ECO:0000256" key="6">
    <source>
        <dbReference type="ARBA" id="ARBA00022989"/>
    </source>
</evidence>
<keyword evidence="8 10" id="KW-0472">Membrane</keyword>
<dbReference type="Pfam" id="PF01040">
    <property type="entry name" value="UbiA"/>
    <property type="match status" value="1"/>
</dbReference>
<evidence type="ECO:0000256" key="10">
    <source>
        <dbReference type="HAMAP-Rule" id="MF_00154"/>
    </source>
</evidence>
<comment type="subunit">
    <text evidence="10">Interacts with CtaA.</text>
</comment>
<evidence type="ECO:0000256" key="3">
    <source>
        <dbReference type="ARBA" id="ARBA00022475"/>
    </source>
</evidence>
<comment type="similarity">
    <text evidence="10">Belongs to the UbiA prenyltransferase family. Protoheme IX farnesyltransferase subfamily.</text>
</comment>
<proteinExistence type="inferred from homology"/>
<dbReference type="InterPro" id="IPR000537">
    <property type="entry name" value="UbiA_prenyltransferase"/>
</dbReference>
<dbReference type="Proteomes" id="UP000250369">
    <property type="component" value="Unassembled WGS sequence"/>
</dbReference>
<protein>
    <recommendedName>
        <fullName evidence="10">Protoheme IX farnesyltransferase</fullName>
        <ecNumber evidence="10">2.5.1.141</ecNumber>
    </recommendedName>
    <alternativeName>
        <fullName evidence="10">Heme B farnesyltransferase</fullName>
    </alternativeName>
    <alternativeName>
        <fullName evidence="10">Heme O synthase</fullName>
    </alternativeName>
</protein>
<dbReference type="OrthoDB" id="9814417at2"/>
<dbReference type="AlphaFoldDB" id="A0A329MKG9"/>
<keyword evidence="7 10" id="KW-0350">Heme biosynthesis</keyword>
<feature type="transmembrane region" description="Helical" evidence="10">
    <location>
        <begin position="135"/>
        <end position="154"/>
    </location>
</feature>
<evidence type="ECO:0000256" key="1">
    <source>
        <dbReference type="ARBA" id="ARBA00004651"/>
    </source>
</evidence>
<evidence type="ECO:0000256" key="5">
    <source>
        <dbReference type="ARBA" id="ARBA00022692"/>
    </source>
</evidence>
<evidence type="ECO:0000256" key="2">
    <source>
        <dbReference type="ARBA" id="ARBA00004919"/>
    </source>
</evidence>
<keyword evidence="4 10" id="KW-0808">Transferase</keyword>
<dbReference type="RefSeq" id="WP_113031700.1">
    <property type="nucleotide sequence ID" value="NZ_QMFB01000008.1"/>
</dbReference>
<evidence type="ECO:0000313" key="11">
    <source>
        <dbReference type="EMBL" id="RAV20305.1"/>
    </source>
</evidence>
<dbReference type="GO" id="GO:0005886">
    <property type="term" value="C:plasma membrane"/>
    <property type="evidence" value="ECO:0007669"/>
    <property type="project" value="UniProtKB-SubCell"/>
</dbReference>
<dbReference type="PANTHER" id="PTHR43448:SF2">
    <property type="entry name" value="PROTOHEME IX FARNESYLTRANSFERASE, MITOCHONDRIAL"/>
    <property type="match status" value="1"/>
</dbReference>
<dbReference type="HAMAP" id="MF_00154">
    <property type="entry name" value="CyoE_CtaB"/>
    <property type="match status" value="1"/>
</dbReference>
<comment type="catalytic activity">
    <reaction evidence="9 10">
        <text>heme b + (2E,6E)-farnesyl diphosphate + H2O = Fe(II)-heme o + diphosphate</text>
        <dbReference type="Rhea" id="RHEA:28070"/>
        <dbReference type="ChEBI" id="CHEBI:15377"/>
        <dbReference type="ChEBI" id="CHEBI:33019"/>
        <dbReference type="ChEBI" id="CHEBI:60344"/>
        <dbReference type="ChEBI" id="CHEBI:60530"/>
        <dbReference type="ChEBI" id="CHEBI:175763"/>
        <dbReference type="EC" id="2.5.1.141"/>
    </reaction>
</comment>
<dbReference type="NCBIfam" id="NF003349">
    <property type="entry name" value="PRK04375.1-2"/>
    <property type="match status" value="1"/>
</dbReference>
<sequence>MEKTWDAEQDVAQAAVTESAAGSQSVGKATWRDFVNLAKPGIIFSNLITTFGGFWIASKWDINWLTLVIAMVGAALVMGAGCVLNNYLDRDMDIKMERTRKRALPTGKVHPKTVLAYGITLGVVGTAILATANMLTALLGLLGFFVYVWVYTAWLKRTSVWSTTIGAISGAMPAVIGYAAVTERLDMGALLLFLIMFLWQPPHFWALGIRRVEDYRAAGYPLLPVVRGIYQTKVSMMRYVIPLVPVSMLLYLYDYVGVFYLISSAVLGLIWVVMCMAGFRAKDDEQWAKKVFLFSINYLTLLFLIMVIDTVGQ</sequence>
<keyword evidence="5 10" id="KW-0812">Transmembrane</keyword>
<evidence type="ECO:0000313" key="12">
    <source>
        <dbReference type="Proteomes" id="UP000250369"/>
    </source>
</evidence>
<feature type="transmembrane region" description="Helical" evidence="10">
    <location>
        <begin position="161"/>
        <end position="181"/>
    </location>
</feature>
<dbReference type="PROSITE" id="PS00943">
    <property type="entry name" value="UBIA"/>
    <property type="match status" value="1"/>
</dbReference>
<dbReference type="GO" id="GO:0048034">
    <property type="term" value="P:heme O biosynthetic process"/>
    <property type="evidence" value="ECO:0007669"/>
    <property type="project" value="UniProtKB-UniRule"/>
</dbReference>
<dbReference type="NCBIfam" id="NF003348">
    <property type="entry name" value="PRK04375.1-1"/>
    <property type="match status" value="1"/>
</dbReference>
<evidence type="ECO:0000256" key="4">
    <source>
        <dbReference type="ARBA" id="ARBA00022679"/>
    </source>
</evidence>
<keyword evidence="6 10" id="KW-1133">Transmembrane helix</keyword>
<dbReference type="Gene3D" id="1.10.357.140">
    <property type="entry name" value="UbiA prenyltransferase"/>
    <property type="match status" value="1"/>
</dbReference>
<feature type="transmembrane region" description="Helical" evidence="10">
    <location>
        <begin position="109"/>
        <end position="129"/>
    </location>
</feature>
<evidence type="ECO:0000256" key="7">
    <source>
        <dbReference type="ARBA" id="ARBA00023133"/>
    </source>
</evidence>
<accession>A0A329MKG9</accession>
<dbReference type="FunFam" id="1.10.357.140:FF:000001">
    <property type="entry name" value="Protoheme IX farnesyltransferase"/>
    <property type="match status" value="1"/>
</dbReference>
<gene>
    <name evidence="10" type="primary">ctaB</name>
    <name evidence="11" type="ORF">DQG23_15120</name>
</gene>
<feature type="transmembrane region" description="Helical" evidence="10">
    <location>
        <begin position="187"/>
        <end position="207"/>
    </location>
</feature>
<dbReference type="InterPro" id="IPR030470">
    <property type="entry name" value="UbiA_prenylTrfase_CS"/>
</dbReference>
<reference evidence="11 12" key="1">
    <citation type="journal article" date="2009" name="Int. J. Syst. Evol. Microbiol.">
        <title>Paenibacillus contaminans sp. nov., isolated from a contaminated laboratory plate.</title>
        <authorList>
            <person name="Chou J.H."/>
            <person name="Lee J.H."/>
            <person name="Lin M.C."/>
            <person name="Chang P.S."/>
            <person name="Arun A.B."/>
            <person name="Young C.C."/>
            <person name="Chen W.M."/>
        </authorList>
    </citation>
    <scope>NUCLEOTIDE SEQUENCE [LARGE SCALE GENOMIC DNA]</scope>
    <source>
        <strain evidence="11 12">CKOBP-6</strain>
    </source>
</reference>
<dbReference type="InterPro" id="IPR044878">
    <property type="entry name" value="UbiA_sf"/>
</dbReference>
<dbReference type="GO" id="GO:0008495">
    <property type="term" value="F:protoheme IX farnesyltransferase activity"/>
    <property type="evidence" value="ECO:0007669"/>
    <property type="project" value="UniProtKB-UniRule"/>
</dbReference>
<dbReference type="EC" id="2.5.1.141" evidence="10"/>
<feature type="transmembrane region" description="Helical" evidence="10">
    <location>
        <begin position="236"/>
        <end position="253"/>
    </location>
</feature>
<name>A0A329MKG9_9BACL</name>
<organism evidence="11 12">
    <name type="scientific">Paenibacillus contaminans</name>
    <dbReference type="NCBI Taxonomy" id="450362"/>
    <lineage>
        <taxon>Bacteria</taxon>
        <taxon>Bacillati</taxon>
        <taxon>Bacillota</taxon>
        <taxon>Bacilli</taxon>
        <taxon>Bacillales</taxon>
        <taxon>Paenibacillaceae</taxon>
        <taxon>Paenibacillus</taxon>
    </lineage>
</organism>
<dbReference type="CDD" id="cd13957">
    <property type="entry name" value="PT_UbiA_Cox10"/>
    <property type="match status" value="1"/>
</dbReference>
<feature type="transmembrane region" description="Helical" evidence="10">
    <location>
        <begin position="64"/>
        <end position="88"/>
    </location>
</feature>
<comment type="miscellaneous">
    <text evidence="10">Carbon 2 of the heme B porphyrin ring is defined according to the Fischer nomenclature.</text>
</comment>
<feature type="transmembrane region" description="Helical" evidence="10">
    <location>
        <begin position="259"/>
        <end position="279"/>
    </location>
</feature>
<comment type="subcellular location">
    <subcellularLocation>
        <location evidence="1 10">Cell membrane</location>
        <topology evidence="1 10">Multi-pass membrane protein</topology>
    </subcellularLocation>
</comment>
<feature type="transmembrane region" description="Helical" evidence="10">
    <location>
        <begin position="41"/>
        <end position="58"/>
    </location>
</feature>
<dbReference type="NCBIfam" id="TIGR01473">
    <property type="entry name" value="cyoE_ctaB"/>
    <property type="match status" value="1"/>
</dbReference>
<comment type="function">
    <text evidence="10">Converts heme B (protoheme IX) to heme O by substitution of the vinyl group on carbon 2 of heme B porphyrin ring with a hydroxyethyl farnesyl side group.</text>
</comment>
<dbReference type="PANTHER" id="PTHR43448">
    <property type="entry name" value="PROTOHEME IX FARNESYLTRANSFERASE, MITOCHONDRIAL"/>
    <property type="match status" value="1"/>
</dbReference>
<keyword evidence="12" id="KW-1185">Reference proteome</keyword>
<dbReference type="UniPathway" id="UPA00834">
    <property type="reaction ID" value="UER00712"/>
</dbReference>
<dbReference type="InterPro" id="IPR006369">
    <property type="entry name" value="Protohaem_IX_farnesylTrfase"/>
</dbReference>
<keyword evidence="3 10" id="KW-1003">Cell membrane</keyword>
<evidence type="ECO:0000256" key="9">
    <source>
        <dbReference type="ARBA" id="ARBA00047690"/>
    </source>
</evidence>